<keyword evidence="2" id="KW-1185">Reference proteome</keyword>
<dbReference type="RefSeq" id="WP_267678255.1">
    <property type="nucleotide sequence ID" value="NZ_CP113088.1"/>
</dbReference>
<dbReference type="Proteomes" id="UP001164705">
    <property type="component" value="Chromosome"/>
</dbReference>
<name>A0A9E8SIF2_9FLAO</name>
<reference evidence="1" key="1">
    <citation type="submission" date="2022-11" db="EMBL/GenBank/DDBJ databases">
        <title>Lacinutrix neustonica HL-RS19T sp. nov., isolated from the surface microlayer sample of brackish Lake Shihwa.</title>
        <authorList>
            <person name="Choi J.Y."/>
            <person name="Hwang C.Y."/>
        </authorList>
    </citation>
    <scope>NUCLEOTIDE SEQUENCE</scope>
    <source>
        <strain evidence="1">HL-RS19</strain>
    </source>
</reference>
<proteinExistence type="predicted"/>
<sequence>MSDKLFLSCDEASHTCDKAQYKEATLWGKMKLNIHLVYCAACRKYAKNNAKLTRLIKRKPVTLEP</sequence>
<dbReference type="KEGG" id="lnu:N7U66_09230"/>
<accession>A0A9E8SIF2</accession>
<organism evidence="1 2">
    <name type="scientific">Lacinutrix neustonica</name>
    <dbReference type="NCBI Taxonomy" id="2980107"/>
    <lineage>
        <taxon>Bacteria</taxon>
        <taxon>Pseudomonadati</taxon>
        <taxon>Bacteroidota</taxon>
        <taxon>Flavobacteriia</taxon>
        <taxon>Flavobacteriales</taxon>
        <taxon>Flavobacteriaceae</taxon>
        <taxon>Lacinutrix</taxon>
    </lineage>
</organism>
<evidence type="ECO:0000313" key="2">
    <source>
        <dbReference type="Proteomes" id="UP001164705"/>
    </source>
</evidence>
<evidence type="ECO:0000313" key="1">
    <source>
        <dbReference type="EMBL" id="WAC03620.1"/>
    </source>
</evidence>
<dbReference type="AlphaFoldDB" id="A0A9E8SIF2"/>
<dbReference type="EMBL" id="CP113088">
    <property type="protein sequence ID" value="WAC03620.1"/>
    <property type="molecule type" value="Genomic_DNA"/>
</dbReference>
<gene>
    <name evidence="1" type="ORF">N7U66_09230</name>
</gene>
<protein>
    <submittedName>
        <fullName evidence="1">Glycine dehydrogenase</fullName>
    </submittedName>
</protein>